<evidence type="ECO:0000313" key="3">
    <source>
        <dbReference type="Proteomes" id="UP000199399"/>
    </source>
</evidence>
<evidence type="ECO:0000256" key="1">
    <source>
        <dbReference type="SAM" id="Phobius"/>
    </source>
</evidence>
<reference evidence="3" key="1">
    <citation type="submission" date="2016-10" db="EMBL/GenBank/DDBJ databases">
        <authorList>
            <person name="Varghese N."/>
            <person name="Submissions S."/>
        </authorList>
    </citation>
    <scope>NUCLEOTIDE SEQUENCE [LARGE SCALE GENOMIC DNA]</scope>
    <source>
        <strain evidence="3">DSM 16477</strain>
    </source>
</reference>
<dbReference type="AlphaFoldDB" id="A0A1G7YKP0"/>
<organism evidence="2 3">
    <name type="scientific">Sulfitobacter delicatus</name>
    <dbReference type="NCBI Taxonomy" id="218672"/>
    <lineage>
        <taxon>Bacteria</taxon>
        <taxon>Pseudomonadati</taxon>
        <taxon>Pseudomonadota</taxon>
        <taxon>Alphaproteobacteria</taxon>
        <taxon>Rhodobacterales</taxon>
        <taxon>Roseobacteraceae</taxon>
        <taxon>Sulfitobacter</taxon>
    </lineage>
</organism>
<proteinExistence type="predicted"/>
<dbReference type="RefSeq" id="WP_167356469.1">
    <property type="nucleotide sequence ID" value="NZ_FNBP01000016.1"/>
</dbReference>
<keyword evidence="1" id="KW-1133">Transmembrane helix</keyword>
<keyword evidence="1" id="KW-0812">Transmembrane</keyword>
<dbReference type="EMBL" id="FNBP01000016">
    <property type="protein sequence ID" value="SDG97081.1"/>
    <property type="molecule type" value="Genomic_DNA"/>
</dbReference>
<dbReference type="STRING" id="218672.SAMN04489759_1167"/>
<name>A0A1G7YKP0_9RHOB</name>
<sequence length="58" mass="5866">MSDEAEQTPTQTAAQPVDWIVLSANILGLSIVVLAAFHANAGGAIQQVARSAGSGAIF</sequence>
<keyword evidence="3" id="KW-1185">Reference proteome</keyword>
<evidence type="ECO:0000313" key="2">
    <source>
        <dbReference type="EMBL" id="SDG97081.1"/>
    </source>
</evidence>
<protein>
    <submittedName>
        <fullName evidence="2">Uncharacterized protein</fullName>
    </submittedName>
</protein>
<gene>
    <name evidence="2" type="ORF">SAMN04489759_1167</name>
</gene>
<feature type="transmembrane region" description="Helical" evidence="1">
    <location>
        <begin position="20"/>
        <end position="41"/>
    </location>
</feature>
<accession>A0A1G7YKP0</accession>
<dbReference type="Proteomes" id="UP000199399">
    <property type="component" value="Unassembled WGS sequence"/>
</dbReference>
<keyword evidence="1" id="KW-0472">Membrane</keyword>